<reference evidence="2 3" key="1">
    <citation type="submission" date="2018-06" db="EMBL/GenBank/DDBJ databases">
        <title>Genomic Encyclopedia of Type Strains, Phase IV (KMG-IV): sequencing the most valuable type-strain genomes for metagenomic binning, comparative biology and taxonomic classification.</title>
        <authorList>
            <person name="Goeker M."/>
        </authorList>
    </citation>
    <scope>NUCLEOTIDE SEQUENCE [LARGE SCALE GENOMIC DNA]</scope>
    <source>
        <strain evidence="2 3">DSM 25532</strain>
    </source>
</reference>
<name>A0A366HJ99_9BACT</name>
<evidence type="ECO:0000256" key="1">
    <source>
        <dbReference type="SAM" id="MobiDB-lite"/>
    </source>
</evidence>
<organism evidence="2 3">
    <name type="scientific">Roseimicrobium gellanilyticum</name>
    <dbReference type="NCBI Taxonomy" id="748857"/>
    <lineage>
        <taxon>Bacteria</taxon>
        <taxon>Pseudomonadati</taxon>
        <taxon>Verrucomicrobiota</taxon>
        <taxon>Verrucomicrobiia</taxon>
        <taxon>Verrucomicrobiales</taxon>
        <taxon>Verrucomicrobiaceae</taxon>
        <taxon>Roseimicrobium</taxon>
    </lineage>
</organism>
<feature type="compositionally biased region" description="Polar residues" evidence="1">
    <location>
        <begin position="296"/>
        <end position="305"/>
    </location>
</feature>
<evidence type="ECO:0000313" key="3">
    <source>
        <dbReference type="Proteomes" id="UP000253426"/>
    </source>
</evidence>
<feature type="region of interest" description="Disordered" evidence="1">
    <location>
        <begin position="285"/>
        <end position="305"/>
    </location>
</feature>
<gene>
    <name evidence="2" type="ORF">DES53_106152</name>
</gene>
<protein>
    <submittedName>
        <fullName evidence="2">Uncharacterized protein</fullName>
    </submittedName>
</protein>
<comment type="caution">
    <text evidence="2">The sequence shown here is derived from an EMBL/GenBank/DDBJ whole genome shotgun (WGS) entry which is preliminary data.</text>
</comment>
<keyword evidence="3" id="KW-1185">Reference proteome</keyword>
<sequence length="305" mass="33040">MSATILSPGSPNEDEVSFAEFLESCPPNQTRGISNIVGSHQGTTRYCIGPEIQLHCPNEKCNGVRVFRPASTPPFLSVEGLRNSYFIYRCSNCQVFTKTFSLALQENNHNDGGTAYKYGESPPFGPPTPARLISLAGPDRDAFLKGRRCENQGLGIGAFIYYRRVVENQKARIITRIADVAERLQTSPSDVQKLRAAATEDQFAKAMEMAKPYIPQSLLIDGHNPLGLLHSALSDGVHAQADEHCLALATSIRVVLAELSDRMTQLLKDEAELKHALSIILKNDAASKSEEGPPKGSTSSAGGGL</sequence>
<accession>A0A366HJ99</accession>
<dbReference type="EMBL" id="QNRR01000006">
    <property type="protein sequence ID" value="RBP42445.1"/>
    <property type="molecule type" value="Genomic_DNA"/>
</dbReference>
<dbReference type="AlphaFoldDB" id="A0A366HJ99"/>
<proteinExistence type="predicted"/>
<evidence type="ECO:0000313" key="2">
    <source>
        <dbReference type="EMBL" id="RBP42445.1"/>
    </source>
</evidence>
<dbReference type="Proteomes" id="UP000253426">
    <property type="component" value="Unassembled WGS sequence"/>
</dbReference>